<name>A0A366XUX7_9BACI</name>
<dbReference type="Gene3D" id="3.40.50.2300">
    <property type="match status" value="1"/>
</dbReference>
<dbReference type="Proteomes" id="UP000253314">
    <property type="component" value="Unassembled WGS sequence"/>
</dbReference>
<dbReference type="PANTHER" id="PTHR43228:SF8">
    <property type="entry name" value="TRANSCRIPTIONAL REGULATORY PROTEIN GLNL"/>
    <property type="match status" value="1"/>
</dbReference>
<dbReference type="AlphaFoldDB" id="A0A366XUX7"/>
<dbReference type="Pfam" id="PF00072">
    <property type="entry name" value="Response_reg"/>
    <property type="match status" value="1"/>
</dbReference>
<accession>A0A366XUX7</accession>
<evidence type="ECO:0000259" key="2">
    <source>
        <dbReference type="PROSITE" id="PS50110"/>
    </source>
</evidence>
<evidence type="ECO:0000313" key="3">
    <source>
        <dbReference type="EMBL" id="RBW69707.1"/>
    </source>
</evidence>
<evidence type="ECO:0000313" key="4">
    <source>
        <dbReference type="Proteomes" id="UP000253314"/>
    </source>
</evidence>
<keyword evidence="1" id="KW-0597">Phosphoprotein</keyword>
<feature type="non-terminal residue" evidence="3">
    <location>
        <position position="1"/>
    </location>
</feature>
<organism evidence="3 4">
    <name type="scientific">Bacillus taeanensis</name>
    <dbReference type="NCBI Taxonomy" id="273032"/>
    <lineage>
        <taxon>Bacteria</taxon>
        <taxon>Bacillati</taxon>
        <taxon>Bacillota</taxon>
        <taxon>Bacilli</taxon>
        <taxon>Bacillales</taxon>
        <taxon>Bacillaceae</taxon>
        <taxon>Bacillus</taxon>
    </lineage>
</organism>
<dbReference type="OrthoDB" id="1684633at2"/>
<keyword evidence="4" id="KW-1185">Reference proteome</keyword>
<dbReference type="PANTHER" id="PTHR43228">
    <property type="entry name" value="TWO-COMPONENT RESPONSE REGULATOR"/>
    <property type="match status" value="1"/>
</dbReference>
<evidence type="ECO:0000256" key="1">
    <source>
        <dbReference type="PROSITE-ProRule" id="PRU00169"/>
    </source>
</evidence>
<protein>
    <submittedName>
        <fullName evidence="3">Transcriptional regulator</fullName>
    </submittedName>
</protein>
<dbReference type="InterPro" id="IPR011006">
    <property type="entry name" value="CheY-like_superfamily"/>
</dbReference>
<gene>
    <name evidence="3" type="ORF">DS031_09215</name>
</gene>
<comment type="caution">
    <text evidence="3">The sequence shown here is derived from an EMBL/GenBank/DDBJ whole genome shotgun (WGS) entry which is preliminary data.</text>
</comment>
<dbReference type="SUPFAM" id="SSF52172">
    <property type="entry name" value="CheY-like"/>
    <property type="match status" value="1"/>
</dbReference>
<dbReference type="InterPro" id="IPR052048">
    <property type="entry name" value="ST_Response_Regulator"/>
</dbReference>
<sequence>QVDILLIDLLMPIRDGIETIRYIKPTFKGKIIMISQVESKELIGEAYLLGIDHYITKPINKVEVLAVIRKVIEHTRLEKSLQDIHKSLNNVLHFDSQSVQRENSFKDNNIVTSGRFLLSELGIAGEKGSKDLLDILHILFNYEKEHSFDNGFPSLKETFDNLAEKKYGKKATEMELIKERKASKQRVRRAIYQSLEHLASLGLTDFSNPKFENYASLFFDFTTVRKKMNELTNESTVPPSPTRINMKKFIQVLYFEAKRIM</sequence>
<dbReference type="EMBL" id="QOCW01000008">
    <property type="protein sequence ID" value="RBW69707.1"/>
    <property type="molecule type" value="Genomic_DNA"/>
</dbReference>
<dbReference type="RefSeq" id="WP_113805789.1">
    <property type="nucleotide sequence ID" value="NZ_QOCW01000008.1"/>
</dbReference>
<feature type="domain" description="Response regulatory" evidence="2">
    <location>
        <begin position="1"/>
        <end position="72"/>
    </location>
</feature>
<dbReference type="InterPro" id="IPR013972">
    <property type="entry name" value="YcbB"/>
</dbReference>
<reference evidence="3 4" key="1">
    <citation type="submission" date="2018-07" db="EMBL/GenBank/DDBJ databases">
        <title>Lottiidibacillus patelloidae gen. nov., sp. nov., isolated from the intestinal tract of a marine limpet and the reclassification of B. taeanensis BH030017T, B. algicola KMM 3737T and B. hwajinpoensis SW-72T as genus Lottiidibacillus.</title>
        <authorList>
            <person name="Liu R."/>
            <person name="Huang Z."/>
        </authorList>
    </citation>
    <scope>NUCLEOTIDE SEQUENCE [LARGE SCALE GENOMIC DNA]</scope>
    <source>
        <strain evidence="3 4">BH030017</strain>
    </source>
</reference>
<feature type="modified residue" description="4-aspartylphosphate" evidence="1">
    <location>
        <position position="8"/>
    </location>
</feature>
<proteinExistence type="predicted"/>
<dbReference type="InterPro" id="IPR001789">
    <property type="entry name" value="Sig_transdc_resp-reg_receiver"/>
</dbReference>
<dbReference type="GO" id="GO:0000160">
    <property type="term" value="P:phosphorelay signal transduction system"/>
    <property type="evidence" value="ECO:0007669"/>
    <property type="project" value="InterPro"/>
</dbReference>
<dbReference type="PROSITE" id="PS50110">
    <property type="entry name" value="RESPONSE_REGULATORY"/>
    <property type="match status" value="1"/>
</dbReference>
<dbReference type="Pfam" id="PF08664">
    <property type="entry name" value="YcbB"/>
    <property type="match status" value="1"/>
</dbReference>